<protein>
    <recommendedName>
        <fullName evidence="4">Lipoprotein</fullName>
    </recommendedName>
</protein>
<sequence length="178" mass="18392">MSQTRLSIRPLAPLSLVLLALAACTEPPPAPSPANEQQETQTASWSVSTTPERCIARASGGSAASLLVTALREGGVAFSFSNTLHPMIPRPPGLPVTLRFTGAAGAWDIPAALEAPRVIDTELPLNDVTLEKVQQLLAGGTLGAEGHARGLPPLTMRPAGADGEAWLACARAFAGLRS</sequence>
<dbReference type="EMBL" id="DTQM01000236">
    <property type="protein sequence ID" value="HGC44024.1"/>
    <property type="molecule type" value="Genomic_DNA"/>
</dbReference>
<feature type="region of interest" description="Disordered" evidence="1">
    <location>
        <begin position="27"/>
        <end position="48"/>
    </location>
</feature>
<keyword evidence="2" id="KW-0732">Signal</keyword>
<feature type="chain" id="PRO_5035213326" description="Lipoprotein" evidence="2">
    <location>
        <begin position="23"/>
        <end position="178"/>
    </location>
</feature>
<evidence type="ECO:0000256" key="2">
    <source>
        <dbReference type="SAM" id="SignalP"/>
    </source>
</evidence>
<gene>
    <name evidence="3" type="ORF">ENY07_12515</name>
</gene>
<organism evidence="3">
    <name type="scientific">Acidicaldus sp</name>
    <dbReference type="NCBI Taxonomy" id="1872105"/>
    <lineage>
        <taxon>Bacteria</taxon>
        <taxon>Pseudomonadati</taxon>
        <taxon>Pseudomonadota</taxon>
        <taxon>Alphaproteobacteria</taxon>
        <taxon>Acetobacterales</taxon>
        <taxon>Acetobacteraceae</taxon>
        <taxon>Acidicaldus</taxon>
    </lineage>
</organism>
<evidence type="ECO:0000313" key="3">
    <source>
        <dbReference type="EMBL" id="HGC44024.1"/>
    </source>
</evidence>
<dbReference type="AlphaFoldDB" id="A0A8J4M769"/>
<dbReference type="PROSITE" id="PS51257">
    <property type="entry name" value="PROKAR_LIPOPROTEIN"/>
    <property type="match status" value="1"/>
</dbReference>
<evidence type="ECO:0008006" key="4">
    <source>
        <dbReference type="Google" id="ProtNLM"/>
    </source>
</evidence>
<evidence type="ECO:0000256" key="1">
    <source>
        <dbReference type="SAM" id="MobiDB-lite"/>
    </source>
</evidence>
<feature type="compositionally biased region" description="Polar residues" evidence="1">
    <location>
        <begin position="34"/>
        <end position="48"/>
    </location>
</feature>
<reference evidence="3" key="1">
    <citation type="journal article" date="2020" name="mSystems">
        <title>Genome- and Community-Level Interaction Insights into Carbon Utilization and Element Cycling Functions of Hydrothermarchaeota in Hydrothermal Sediment.</title>
        <authorList>
            <person name="Zhou Z."/>
            <person name="Liu Y."/>
            <person name="Xu W."/>
            <person name="Pan J."/>
            <person name="Luo Z.H."/>
            <person name="Li M."/>
        </authorList>
    </citation>
    <scope>NUCLEOTIDE SEQUENCE</scope>
    <source>
        <strain evidence="3">SpSt-997</strain>
    </source>
</reference>
<feature type="signal peptide" evidence="2">
    <location>
        <begin position="1"/>
        <end position="22"/>
    </location>
</feature>
<name>A0A8J4M769_9PROT</name>
<accession>A0A8J4M769</accession>
<proteinExistence type="predicted"/>
<comment type="caution">
    <text evidence="3">The sequence shown here is derived from an EMBL/GenBank/DDBJ whole genome shotgun (WGS) entry which is preliminary data.</text>
</comment>